<evidence type="ECO:0000313" key="2">
    <source>
        <dbReference type="EMBL" id="PRH88469.1"/>
    </source>
</evidence>
<dbReference type="AlphaFoldDB" id="A0A2S9QGK1"/>
<gene>
    <name evidence="2" type="ORF">C5L14_04285</name>
</gene>
<accession>A0A2S9QGK1</accession>
<reference evidence="2 3" key="1">
    <citation type="submission" date="2018-02" db="EMBL/GenBank/DDBJ databases">
        <title>Whole genome sequencing of endophytic bacterium.</title>
        <authorList>
            <person name="Eedara R."/>
            <person name="Podile A.R."/>
        </authorList>
    </citation>
    <scope>NUCLEOTIDE SEQUENCE [LARGE SCALE GENOMIC DNA]</scope>
    <source>
        <strain evidence="2 3">RP1T</strain>
    </source>
</reference>
<keyword evidence="3" id="KW-1185">Reference proteome</keyword>
<organism evidence="2 3">
    <name type="scientific">Labrys okinawensis</name>
    <dbReference type="NCBI Taxonomy" id="346911"/>
    <lineage>
        <taxon>Bacteria</taxon>
        <taxon>Pseudomonadati</taxon>
        <taxon>Pseudomonadota</taxon>
        <taxon>Alphaproteobacteria</taxon>
        <taxon>Hyphomicrobiales</taxon>
        <taxon>Xanthobacteraceae</taxon>
        <taxon>Labrys</taxon>
    </lineage>
</organism>
<evidence type="ECO:0000313" key="3">
    <source>
        <dbReference type="Proteomes" id="UP000237682"/>
    </source>
</evidence>
<sequence length="130" mass="14112">MTHGLPDSQSKDRHVGDTKKKIYEYLIEGATSGLSDEALYTYIVGRVSKANSKRIARAGFLALSDPTLTDRNVLNTIYALAIKHRLADSSAEEAEETAEERPRKPKASGAKASNSKAASLPLPDKKPKKS</sequence>
<dbReference type="OrthoDB" id="8115558at2"/>
<proteinExistence type="predicted"/>
<dbReference type="EMBL" id="PUEJ01000002">
    <property type="protein sequence ID" value="PRH88469.1"/>
    <property type="molecule type" value="Genomic_DNA"/>
</dbReference>
<feature type="compositionally biased region" description="Low complexity" evidence="1">
    <location>
        <begin position="107"/>
        <end position="122"/>
    </location>
</feature>
<comment type="caution">
    <text evidence="2">The sequence shown here is derived from an EMBL/GenBank/DDBJ whole genome shotgun (WGS) entry which is preliminary data.</text>
</comment>
<dbReference type="Proteomes" id="UP000237682">
    <property type="component" value="Unassembled WGS sequence"/>
</dbReference>
<feature type="region of interest" description="Disordered" evidence="1">
    <location>
        <begin position="86"/>
        <end position="130"/>
    </location>
</feature>
<protein>
    <submittedName>
        <fullName evidence="2">Uncharacterized protein</fullName>
    </submittedName>
</protein>
<evidence type="ECO:0000256" key="1">
    <source>
        <dbReference type="SAM" id="MobiDB-lite"/>
    </source>
</evidence>
<name>A0A2S9QGK1_9HYPH</name>